<keyword evidence="1" id="KW-0229">DNA integration</keyword>
<evidence type="ECO:0000313" key="7">
    <source>
        <dbReference type="EMBL" id="GEK81744.1"/>
    </source>
</evidence>
<reference evidence="7 9" key="1">
    <citation type="submission" date="2019-07" db="EMBL/GenBank/DDBJ databases">
        <title>Whole genome shotgun sequence of Frigoribacterium faeni NBRC 103066.</title>
        <authorList>
            <person name="Hosoyama A."/>
            <person name="Uohara A."/>
            <person name="Ohji S."/>
            <person name="Ichikawa N."/>
        </authorList>
    </citation>
    <scope>NUCLEOTIDE SEQUENCE [LARGE SCALE GENOMIC DNA]</scope>
    <source>
        <strain evidence="7 9">NBRC 103066</strain>
    </source>
</reference>
<evidence type="ECO:0000259" key="6">
    <source>
        <dbReference type="PROSITE" id="PS51736"/>
    </source>
</evidence>
<dbReference type="Gene3D" id="3.40.50.1390">
    <property type="entry name" value="Resolvase, N-terminal catalytic domain"/>
    <property type="match status" value="1"/>
</dbReference>
<dbReference type="InterPro" id="IPR006119">
    <property type="entry name" value="Resolv_N"/>
</dbReference>
<dbReference type="PANTHER" id="PTHR30461:SF2">
    <property type="entry name" value="SERINE RECOMBINASE PINE-RELATED"/>
    <property type="match status" value="1"/>
</dbReference>
<evidence type="ECO:0000313" key="8">
    <source>
        <dbReference type="EMBL" id="MBA8812539.1"/>
    </source>
</evidence>
<feature type="region of interest" description="Disordered" evidence="5">
    <location>
        <begin position="176"/>
        <end position="199"/>
    </location>
</feature>
<dbReference type="EMBL" id="BJUV01000001">
    <property type="protein sequence ID" value="GEK81744.1"/>
    <property type="molecule type" value="Genomic_DNA"/>
</dbReference>
<dbReference type="Pfam" id="PF00239">
    <property type="entry name" value="Resolvase"/>
    <property type="match status" value="1"/>
</dbReference>
<dbReference type="Proteomes" id="UP000321154">
    <property type="component" value="Unassembled WGS sequence"/>
</dbReference>
<sequence>MSVVGYARISDDDVSPDRQQAALEAAACERIYIDRATGLRARRPFLADALASLRDGDVFVVTRLDRLGGTVADLLALVADLDERGVALRSLDEGIDEIGPWGRFFFRAASALAAHERTVEAEVGLAAERRKRDARQPRRQTVSRHRLRIARDMLADEAPVRDIARHLGVSERLLRRELERDSTGGGEDRADDTRPQTFG</sequence>
<evidence type="ECO:0000256" key="3">
    <source>
        <dbReference type="ARBA" id="ARBA00023172"/>
    </source>
</evidence>
<evidence type="ECO:0000313" key="9">
    <source>
        <dbReference type="Proteomes" id="UP000321154"/>
    </source>
</evidence>
<dbReference type="PANTHER" id="PTHR30461">
    <property type="entry name" value="DNA-INVERTASE FROM LAMBDOID PROPHAGE"/>
    <property type="match status" value="1"/>
</dbReference>
<organism evidence="8 10">
    <name type="scientific">Frigoribacterium faeni</name>
    <dbReference type="NCBI Taxonomy" id="145483"/>
    <lineage>
        <taxon>Bacteria</taxon>
        <taxon>Bacillati</taxon>
        <taxon>Actinomycetota</taxon>
        <taxon>Actinomycetes</taxon>
        <taxon>Micrococcales</taxon>
        <taxon>Microbacteriaceae</taxon>
        <taxon>Frigoribacterium</taxon>
    </lineage>
</organism>
<reference evidence="8 10" key="2">
    <citation type="submission" date="2020-07" db="EMBL/GenBank/DDBJ databases">
        <title>Sequencing the genomes of 1000 actinobacteria strains.</title>
        <authorList>
            <person name="Klenk H.-P."/>
        </authorList>
    </citation>
    <scope>NUCLEOTIDE SEQUENCE [LARGE SCALE GENOMIC DNA]</scope>
    <source>
        <strain evidence="8 10">DSM 10309</strain>
    </source>
</reference>
<evidence type="ECO:0000256" key="5">
    <source>
        <dbReference type="SAM" id="MobiDB-lite"/>
    </source>
</evidence>
<comment type="caution">
    <text evidence="8">The sequence shown here is derived from an EMBL/GenBank/DDBJ whole genome shotgun (WGS) entry which is preliminary data.</text>
</comment>
<accession>A0A7W3JGS5</accession>
<feature type="active site" description="O-(5'-phospho-DNA)-serine intermediate" evidence="4">
    <location>
        <position position="10"/>
    </location>
</feature>
<evidence type="ECO:0000256" key="1">
    <source>
        <dbReference type="ARBA" id="ARBA00022908"/>
    </source>
</evidence>
<evidence type="ECO:0000256" key="2">
    <source>
        <dbReference type="ARBA" id="ARBA00023125"/>
    </source>
</evidence>
<dbReference type="PROSITE" id="PS00398">
    <property type="entry name" value="RECOMBINASES_2"/>
    <property type="match status" value="1"/>
</dbReference>
<dbReference type="PROSITE" id="PS51736">
    <property type="entry name" value="RECOMBINASES_3"/>
    <property type="match status" value="1"/>
</dbReference>
<dbReference type="AlphaFoldDB" id="A0A7W3JGS5"/>
<dbReference type="OrthoDB" id="128993at2"/>
<gene>
    <name evidence="8" type="ORF">FB463_000763</name>
    <name evidence="7" type="ORF">FFA01_00530</name>
</gene>
<feature type="domain" description="Resolvase/invertase-type recombinase catalytic" evidence="6">
    <location>
        <begin position="2"/>
        <end position="137"/>
    </location>
</feature>
<evidence type="ECO:0000313" key="10">
    <source>
        <dbReference type="Proteomes" id="UP000522688"/>
    </source>
</evidence>
<keyword evidence="3" id="KW-0233">DNA recombination</keyword>
<dbReference type="SMART" id="SM00857">
    <property type="entry name" value="Resolvase"/>
    <property type="match status" value="1"/>
</dbReference>
<dbReference type="EMBL" id="JACGWW010000001">
    <property type="protein sequence ID" value="MBA8812539.1"/>
    <property type="molecule type" value="Genomic_DNA"/>
</dbReference>
<dbReference type="GO" id="GO:0003677">
    <property type="term" value="F:DNA binding"/>
    <property type="evidence" value="ECO:0007669"/>
    <property type="project" value="UniProtKB-KW"/>
</dbReference>
<proteinExistence type="predicted"/>
<evidence type="ECO:0000256" key="4">
    <source>
        <dbReference type="PIRSR" id="PIRSR606118-50"/>
    </source>
</evidence>
<dbReference type="RefSeq" id="WP_146851757.1">
    <property type="nucleotide sequence ID" value="NZ_BAAAHR010000002.1"/>
</dbReference>
<dbReference type="InterPro" id="IPR006118">
    <property type="entry name" value="Recombinase_CS"/>
</dbReference>
<protein>
    <submittedName>
        <fullName evidence="7 8">DNA invertase</fullName>
    </submittedName>
</protein>
<dbReference type="InterPro" id="IPR050639">
    <property type="entry name" value="SSR_resolvase"/>
</dbReference>
<dbReference type="GO" id="GO:0000150">
    <property type="term" value="F:DNA strand exchange activity"/>
    <property type="evidence" value="ECO:0007669"/>
    <property type="project" value="InterPro"/>
</dbReference>
<keyword evidence="2" id="KW-0238">DNA-binding</keyword>
<dbReference type="CDD" id="cd03768">
    <property type="entry name" value="SR_ResInv"/>
    <property type="match status" value="1"/>
</dbReference>
<dbReference type="SUPFAM" id="SSF53041">
    <property type="entry name" value="Resolvase-like"/>
    <property type="match status" value="1"/>
</dbReference>
<dbReference type="InterPro" id="IPR036162">
    <property type="entry name" value="Resolvase-like_N_sf"/>
</dbReference>
<dbReference type="Proteomes" id="UP000522688">
    <property type="component" value="Unassembled WGS sequence"/>
</dbReference>
<dbReference type="GO" id="GO:0015074">
    <property type="term" value="P:DNA integration"/>
    <property type="evidence" value="ECO:0007669"/>
    <property type="project" value="UniProtKB-KW"/>
</dbReference>
<name>A0A7W3JGS5_9MICO</name>
<keyword evidence="9" id="KW-1185">Reference proteome</keyword>